<dbReference type="AlphaFoldDB" id="A0AAF0YB11"/>
<name>A0AAF0YB11_9TREE</name>
<feature type="compositionally biased region" description="Basic residues" evidence="1">
    <location>
        <begin position="154"/>
        <end position="168"/>
    </location>
</feature>
<gene>
    <name evidence="2" type="ORF">LOC62_05G006916</name>
</gene>
<evidence type="ECO:0000313" key="3">
    <source>
        <dbReference type="Proteomes" id="UP000827549"/>
    </source>
</evidence>
<protein>
    <submittedName>
        <fullName evidence="2">Uncharacterized protein</fullName>
    </submittedName>
</protein>
<accession>A0AAF0YB11</accession>
<feature type="region of interest" description="Disordered" evidence="1">
    <location>
        <begin position="1"/>
        <end position="285"/>
    </location>
</feature>
<reference evidence="2" key="1">
    <citation type="submission" date="2023-10" db="EMBL/GenBank/DDBJ databases">
        <authorList>
            <person name="Noh H."/>
        </authorList>
    </citation>
    <scope>NUCLEOTIDE SEQUENCE</scope>
    <source>
        <strain evidence="2">DUCC4014</strain>
    </source>
</reference>
<evidence type="ECO:0000256" key="1">
    <source>
        <dbReference type="SAM" id="MobiDB-lite"/>
    </source>
</evidence>
<dbReference type="Proteomes" id="UP000827549">
    <property type="component" value="Chromosome 5"/>
</dbReference>
<feature type="compositionally biased region" description="Basic and acidic residues" evidence="1">
    <location>
        <begin position="17"/>
        <end position="51"/>
    </location>
</feature>
<feature type="compositionally biased region" description="Polar residues" evidence="1">
    <location>
        <begin position="212"/>
        <end position="232"/>
    </location>
</feature>
<feature type="compositionally biased region" description="Basic and acidic residues" evidence="1">
    <location>
        <begin position="108"/>
        <end position="121"/>
    </location>
</feature>
<organism evidence="2 3">
    <name type="scientific">Vanrija pseudolonga</name>
    <dbReference type="NCBI Taxonomy" id="143232"/>
    <lineage>
        <taxon>Eukaryota</taxon>
        <taxon>Fungi</taxon>
        <taxon>Dikarya</taxon>
        <taxon>Basidiomycota</taxon>
        <taxon>Agaricomycotina</taxon>
        <taxon>Tremellomycetes</taxon>
        <taxon>Trichosporonales</taxon>
        <taxon>Trichosporonaceae</taxon>
        <taxon>Vanrija</taxon>
    </lineage>
</organism>
<evidence type="ECO:0000313" key="2">
    <source>
        <dbReference type="EMBL" id="WOO83390.1"/>
    </source>
</evidence>
<keyword evidence="3" id="KW-1185">Reference proteome</keyword>
<feature type="compositionally biased region" description="Basic and acidic residues" evidence="1">
    <location>
        <begin position="193"/>
        <end position="211"/>
    </location>
</feature>
<dbReference type="GeneID" id="87810091"/>
<dbReference type="RefSeq" id="XP_062629416.1">
    <property type="nucleotide sequence ID" value="XM_062773432.1"/>
</dbReference>
<dbReference type="EMBL" id="CP086718">
    <property type="protein sequence ID" value="WOO83390.1"/>
    <property type="molecule type" value="Genomic_DNA"/>
</dbReference>
<sequence>MPQASGPLDDVDSLLDALRKEFRDAPHGFHNESRRDQPPSPEIPRHAHETPEPADGPSKPGPTTPVRTPPVRPPSPPPVPKRATDTGRLSPLGSDDGWGPPRATYGEDQDRSQHRAQDVDAWRTAIPATPDDEGSSAAPPPAPARSALRNEPRLRRHEGKTPKPRLRAAPKTPAPQSTKPAPVLVEGSRPVRHAMEEIVARLKNENERRGQESPSTRSPSALASPSVQNGSSVARGVIMTPRGLEPPRETEDDGWPSPPAREANQGQGPATPALETSEWPAREETPALVVTDIEVAPGSRPDEIASEWSRRGVVESVEIVKVVARVVWRPFHE</sequence>
<feature type="compositionally biased region" description="Pro residues" evidence="1">
    <location>
        <begin position="59"/>
        <end position="80"/>
    </location>
</feature>
<proteinExistence type="predicted"/>